<feature type="domain" description="Amidohydrolase-related" evidence="2">
    <location>
        <begin position="14"/>
        <end position="309"/>
    </location>
</feature>
<dbReference type="InterPro" id="IPR032466">
    <property type="entry name" value="Metal_Hydrolase"/>
</dbReference>
<dbReference type="AlphaFoldDB" id="A0A9W6RGU6"/>
<name>A0A9W6RGU6_9ACTN</name>
<dbReference type="InterPro" id="IPR006680">
    <property type="entry name" value="Amidohydro-rel"/>
</dbReference>
<reference evidence="3" key="1">
    <citation type="submission" date="2023-03" db="EMBL/GenBank/DDBJ databases">
        <title>Actinoallomurus iriomotensis NBRC 103681.</title>
        <authorList>
            <person name="Ichikawa N."/>
            <person name="Sato H."/>
            <person name="Tonouchi N."/>
        </authorList>
    </citation>
    <scope>NUCLEOTIDE SEQUENCE</scope>
    <source>
        <strain evidence="3">NBRC 103681</strain>
    </source>
</reference>
<dbReference type="Gene3D" id="3.20.20.140">
    <property type="entry name" value="Metal-dependent hydrolases"/>
    <property type="match status" value="1"/>
</dbReference>
<protein>
    <submittedName>
        <fullName evidence="3">Amidohydrolase</fullName>
    </submittedName>
</protein>
<proteinExistence type="predicted"/>
<sequence length="321" mass="34104">MTDLLSSNTRVHRIDVHHHALPTSVGAMLAERGAPNPCPGWCVNRTIEVMDANGIELGVVSNAIPAEIFPTASEADDFTRRTNEAVADLVRERPGRFGLFAALPMPHLDEALEALRHNLDVLGADGVTLLPHAGDRYLGDPLFDPLFEELDRRAAVVLVHPLALPAGAAPGVPPVFADFLLDTTRAAVGMIRAGVPQRFPRVSIILSHAGGFAPYAATRLEAVAETAGTPAADVRDALRHFYYDLALSAPSAVPSLLSVADPSRILFGTDWCAASAEAVERGTRAFEAFPGLGAEEKAAIGRANALWLLPSVARRLSVAAR</sequence>
<dbReference type="InterPro" id="IPR032465">
    <property type="entry name" value="ACMSD"/>
</dbReference>
<comment type="caution">
    <text evidence="3">The sequence shown here is derived from an EMBL/GenBank/DDBJ whole genome shotgun (WGS) entry which is preliminary data.</text>
</comment>
<dbReference type="PANTHER" id="PTHR21240">
    <property type="entry name" value="2-AMINO-3-CARBOXYLMUCONATE-6-SEMIALDEHYDE DECARBOXYLASE"/>
    <property type="match status" value="1"/>
</dbReference>
<dbReference type="GO" id="GO:0016787">
    <property type="term" value="F:hydrolase activity"/>
    <property type="evidence" value="ECO:0007669"/>
    <property type="project" value="InterPro"/>
</dbReference>
<evidence type="ECO:0000313" key="3">
    <source>
        <dbReference type="EMBL" id="GLY75498.1"/>
    </source>
</evidence>
<dbReference type="GO" id="GO:0019748">
    <property type="term" value="P:secondary metabolic process"/>
    <property type="evidence" value="ECO:0007669"/>
    <property type="project" value="TreeGrafter"/>
</dbReference>
<evidence type="ECO:0000259" key="2">
    <source>
        <dbReference type="Pfam" id="PF04909"/>
    </source>
</evidence>
<keyword evidence="1" id="KW-0456">Lyase</keyword>
<dbReference type="Proteomes" id="UP001165135">
    <property type="component" value="Unassembled WGS sequence"/>
</dbReference>
<dbReference type="PANTHER" id="PTHR21240:SF28">
    <property type="entry name" value="ISO-OROTATE DECARBOXYLASE (EUROFUNG)"/>
    <property type="match status" value="1"/>
</dbReference>
<organism evidence="3 4">
    <name type="scientific">Actinoallomurus iriomotensis</name>
    <dbReference type="NCBI Taxonomy" id="478107"/>
    <lineage>
        <taxon>Bacteria</taxon>
        <taxon>Bacillati</taxon>
        <taxon>Actinomycetota</taxon>
        <taxon>Actinomycetes</taxon>
        <taxon>Streptosporangiales</taxon>
        <taxon>Thermomonosporaceae</taxon>
        <taxon>Actinoallomurus</taxon>
    </lineage>
</organism>
<dbReference type="Pfam" id="PF04909">
    <property type="entry name" value="Amidohydro_2"/>
    <property type="match status" value="1"/>
</dbReference>
<evidence type="ECO:0000313" key="4">
    <source>
        <dbReference type="Proteomes" id="UP001165135"/>
    </source>
</evidence>
<accession>A0A9W6RGU6</accession>
<dbReference type="GO" id="GO:0016831">
    <property type="term" value="F:carboxy-lyase activity"/>
    <property type="evidence" value="ECO:0007669"/>
    <property type="project" value="InterPro"/>
</dbReference>
<dbReference type="GO" id="GO:0005737">
    <property type="term" value="C:cytoplasm"/>
    <property type="evidence" value="ECO:0007669"/>
    <property type="project" value="TreeGrafter"/>
</dbReference>
<dbReference type="EMBL" id="BSTJ01000004">
    <property type="protein sequence ID" value="GLY75498.1"/>
    <property type="molecule type" value="Genomic_DNA"/>
</dbReference>
<evidence type="ECO:0000256" key="1">
    <source>
        <dbReference type="ARBA" id="ARBA00023239"/>
    </source>
</evidence>
<dbReference type="SUPFAM" id="SSF51556">
    <property type="entry name" value="Metallo-dependent hydrolases"/>
    <property type="match status" value="1"/>
</dbReference>
<dbReference type="RefSeq" id="WP_285622612.1">
    <property type="nucleotide sequence ID" value="NZ_BSTJ01000004.1"/>
</dbReference>
<gene>
    <name evidence="3" type="ORF">Airi01_037650</name>
</gene>